<evidence type="ECO:0000313" key="1">
    <source>
        <dbReference type="EMBL" id="PON27270.1"/>
    </source>
</evidence>
<evidence type="ECO:0000313" key="2">
    <source>
        <dbReference type="Proteomes" id="UP000054821"/>
    </source>
</evidence>
<name>A0A2P4ZSJ3_9HYPO</name>
<sequence length="404" mass="44837">MTQISANGDASADDEAFLVFRETRLIPASTSKTGPPRDGKEFEYAEHSFLGDSVQLKLEGGNATAAALVPLALPNKLQLTYGQINGLAGDFYGTTKPISDGADDEDRAHRFILAYNQLAVDTNRQPSEATAILDLLQEEVEAVNTALKDGKDPSKALSKLKGINIKLQKITITRGKDYPSYVMLAQRNWDHFGEDARTAYNTGHAEALKYAATPGSDLRLSYALNAFADHFLEDSFSAGHLRAPRRALHDSINFTADLCCKYMHDEDCALGISVKNPSGDSFMVYGDKRLLDKANSQNQQLCLSAVQASADEVYQAWHDKKTPSESSYKAWSYAPTLESARGDQVLAPLFKFPENRSSVAPRRKDITKRRMGKDTDYTDDYWWATTLGELKLSKLWDYPMHLDN</sequence>
<organism evidence="1 2">
    <name type="scientific">Trichoderma gamsii</name>
    <dbReference type="NCBI Taxonomy" id="398673"/>
    <lineage>
        <taxon>Eukaryota</taxon>
        <taxon>Fungi</taxon>
        <taxon>Dikarya</taxon>
        <taxon>Ascomycota</taxon>
        <taxon>Pezizomycotina</taxon>
        <taxon>Sordariomycetes</taxon>
        <taxon>Hypocreomycetidae</taxon>
        <taxon>Hypocreales</taxon>
        <taxon>Hypocreaceae</taxon>
        <taxon>Trichoderma</taxon>
    </lineage>
</organism>
<dbReference type="GeneID" id="29986143"/>
<dbReference type="AlphaFoldDB" id="A0A2P4ZSJ3"/>
<dbReference type="EMBL" id="JPDN02000010">
    <property type="protein sequence ID" value="PON27270.1"/>
    <property type="molecule type" value="Genomic_DNA"/>
</dbReference>
<proteinExistence type="predicted"/>
<gene>
    <name evidence="1" type="ORF">TGAM01_v203651</name>
</gene>
<dbReference type="InterPro" id="IPR049756">
    <property type="entry name" value="PlcA-like_dom"/>
</dbReference>
<dbReference type="STRING" id="398673.A0A2P4ZSJ3"/>
<protein>
    <recommendedName>
        <fullName evidence="3">Phosphatidylcholine-hydrolyzing phospholipase C</fullName>
    </recommendedName>
</protein>
<dbReference type="RefSeq" id="XP_024405960.1">
    <property type="nucleotide sequence ID" value="XM_024549255.1"/>
</dbReference>
<reference evidence="1 2" key="1">
    <citation type="journal article" date="2016" name="Genome Announc.">
        <title>Draft Whole-Genome Sequence of Trichoderma gamsii T6085, a Promising Biocontrol Agent of Fusarium Head Blight on Wheat.</title>
        <authorList>
            <person name="Baroncelli R."/>
            <person name="Zapparata A."/>
            <person name="Piaggeschi G."/>
            <person name="Sarrocco S."/>
            <person name="Vannacci G."/>
        </authorList>
    </citation>
    <scope>NUCLEOTIDE SEQUENCE [LARGE SCALE GENOMIC DNA]</scope>
    <source>
        <strain evidence="1 2">T6085</strain>
    </source>
</reference>
<dbReference type="Proteomes" id="UP000054821">
    <property type="component" value="Unassembled WGS sequence"/>
</dbReference>
<accession>A0A2P4ZSJ3</accession>
<dbReference type="CDD" id="cd22893">
    <property type="entry name" value="PlcA-like"/>
    <property type="match status" value="1"/>
</dbReference>
<evidence type="ECO:0008006" key="3">
    <source>
        <dbReference type="Google" id="ProtNLM"/>
    </source>
</evidence>
<keyword evidence="2" id="KW-1185">Reference proteome</keyword>
<comment type="caution">
    <text evidence="1">The sequence shown here is derived from an EMBL/GenBank/DDBJ whole genome shotgun (WGS) entry which is preliminary data.</text>
</comment>